<proteinExistence type="predicted"/>
<organism evidence="1 2">
    <name type="scientific">Mycena pura</name>
    <dbReference type="NCBI Taxonomy" id="153505"/>
    <lineage>
        <taxon>Eukaryota</taxon>
        <taxon>Fungi</taxon>
        <taxon>Dikarya</taxon>
        <taxon>Basidiomycota</taxon>
        <taxon>Agaricomycotina</taxon>
        <taxon>Agaricomycetes</taxon>
        <taxon>Agaricomycetidae</taxon>
        <taxon>Agaricales</taxon>
        <taxon>Marasmiineae</taxon>
        <taxon>Mycenaceae</taxon>
        <taxon>Mycena</taxon>
    </lineage>
</organism>
<name>A0AAD6YGT9_9AGAR</name>
<keyword evidence="2" id="KW-1185">Reference proteome</keyword>
<reference evidence="1" key="1">
    <citation type="submission" date="2023-03" db="EMBL/GenBank/DDBJ databases">
        <title>Massive genome expansion in bonnet fungi (Mycena s.s.) driven by repeated elements and novel gene families across ecological guilds.</title>
        <authorList>
            <consortium name="Lawrence Berkeley National Laboratory"/>
            <person name="Harder C.B."/>
            <person name="Miyauchi S."/>
            <person name="Viragh M."/>
            <person name="Kuo A."/>
            <person name="Thoen E."/>
            <person name="Andreopoulos B."/>
            <person name="Lu D."/>
            <person name="Skrede I."/>
            <person name="Drula E."/>
            <person name="Henrissat B."/>
            <person name="Morin E."/>
            <person name="Kohler A."/>
            <person name="Barry K."/>
            <person name="LaButti K."/>
            <person name="Morin E."/>
            <person name="Salamov A."/>
            <person name="Lipzen A."/>
            <person name="Mereny Z."/>
            <person name="Hegedus B."/>
            <person name="Baldrian P."/>
            <person name="Stursova M."/>
            <person name="Weitz H."/>
            <person name="Taylor A."/>
            <person name="Grigoriev I.V."/>
            <person name="Nagy L.G."/>
            <person name="Martin F."/>
            <person name="Kauserud H."/>
        </authorList>
    </citation>
    <scope>NUCLEOTIDE SEQUENCE</scope>
    <source>
        <strain evidence="1">9144</strain>
    </source>
</reference>
<feature type="non-terminal residue" evidence="1">
    <location>
        <position position="1"/>
    </location>
</feature>
<sequence>NILYGCVDEVHLINEWGSEFRPPFKHIGRFFRGRLPPSASIFALSGTLQPGSATKSVLSSLGMLGDNFYMFRSSNDYLGLPFQKGSNSVPMTSASKVFLSALTGMKQHREKFAEAVEAVSGEDMIHFLPACSLGGSQGYLSRCRRGRRDNRAVVCQKSALCTDRLDGRDRKLWQPSVCANLRHWWRWWWIFVHRSTQNGSFLA</sequence>
<dbReference type="AlphaFoldDB" id="A0AAD6YGT9"/>
<dbReference type="Proteomes" id="UP001219525">
    <property type="component" value="Unassembled WGS sequence"/>
</dbReference>
<evidence type="ECO:0000313" key="1">
    <source>
        <dbReference type="EMBL" id="KAJ7209148.1"/>
    </source>
</evidence>
<dbReference type="Gene3D" id="3.40.50.300">
    <property type="entry name" value="P-loop containing nucleotide triphosphate hydrolases"/>
    <property type="match status" value="1"/>
</dbReference>
<dbReference type="EMBL" id="JARJCW010000031">
    <property type="protein sequence ID" value="KAJ7209148.1"/>
    <property type="molecule type" value="Genomic_DNA"/>
</dbReference>
<dbReference type="InterPro" id="IPR027417">
    <property type="entry name" value="P-loop_NTPase"/>
</dbReference>
<protein>
    <recommendedName>
        <fullName evidence="3">Helicase ATP-binding domain-containing protein</fullName>
    </recommendedName>
</protein>
<evidence type="ECO:0000313" key="2">
    <source>
        <dbReference type="Proteomes" id="UP001219525"/>
    </source>
</evidence>
<accession>A0AAD6YGT9</accession>
<evidence type="ECO:0008006" key="3">
    <source>
        <dbReference type="Google" id="ProtNLM"/>
    </source>
</evidence>
<gene>
    <name evidence="1" type="ORF">GGX14DRAFT_632310</name>
</gene>
<comment type="caution">
    <text evidence="1">The sequence shown here is derived from an EMBL/GenBank/DDBJ whole genome shotgun (WGS) entry which is preliminary data.</text>
</comment>